<keyword evidence="1" id="KW-0812">Transmembrane</keyword>
<name>A0A0G1U773_9BACT</name>
<feature type="transmembrane region" description="Helical" evidence="1">
    <location>
        <begin position="40"/>
        <end position="58"/>
    </location>
</feature>
<evidence type="ECO:0000313" key="4">
    <source>
        <dbReference type="Proteomes" id="UP000033860"/>
    </source>
</evidence>
<evidence type="ECO:0000313" key="3">
    <source>
        <dbReference type="EMBL" id="KKU62048.1"/>
    </source>
</evidence>
<keyword evidence="1" id="KW-0472">Membrane</keyword>
<organism evidence="3 4">
    <name type="scientific">Candidatus Beckwithbacteria bacterium GW2011_GWB1_47_15</name>
    <dbReference type="NCBI Taxonomy" id="1618371"/>
    <lineage>
        <taxon>Bacteria</taxon>
        <taxon>Candidatus Beckwithiibacteriota</taxon>
    </lineage>
</organism>
<feature type="domain" description="VanZ-like" evidence="2">
    <location>
        <begin position="13"/>
        <end position="116"/>
    </location>
</feature>
<dbReference type="Proteomes" id="UP000033860">
    <property type="component" value="Unassembled WGS sequence"/>
</dbReference>
<evidence type="ECO:0000259" key="2">
    <source>
        <dbReference type="Pfam" id="PF04892"/>
    </source>
</evidence>
<dbReference type="AlphaFoldDB" id="A0A0G1U773"/>
<keyword evidence="1" id="KW-1133">Transmembrane helix</keyword>
<gene>
    <name evidence="3" type="ORF">UX85_C0001G0262</name>
</gene>
<feature type="transmembrane region" description="Helical" evidence="1">
    <location>
        <begin position="7"/>
        <end position="28"/>
    </location>
</feature>
<sequence>MKLKQFFIRWWPVLVWCGLIFIVSAMPINKSQEFSWLDFIFKKTAHVTEYAILFWLVFRAASDRGRLYSKKIFVWSFVFSVLYAFSDEWHQTFVPGREGTLRDVGFDTLGILFSWIQVKRWV</sequence>
<proteinExistence type="predicted"/>
<comment type="caution">
    <text evidence="3">The sequence shown here is derived from an EMBL/GenBank/DDBJ whole genome shotgun (WGS) entry which is preliminary data.</text>
</comment>
<dbReference type="EMBL" id="LCNT01000001">
    <property type="protein sequence ID" value="KKU62048.1"/>
    <property type="molecule type" value="Genomic_DNA"/>
</dbReference>
<reference evidence="3 4" key="1">
    <citation type="journal article" date="2015" name="Nature">
        <title>rRNA introns, odd ribosomes, and small enigmatic genomes across a large radiation of phyla.</title>
        <authorList>
            <person name="Brown C.T."/>
            <person name="Hug L.A."/>
            <person name="Thomas B.C."/>
            <person name="Sharon I."/>
            <person name="Castelle C.J."/>
            <person name="Singh A."/>
            <person name="Wilkins M.J."/>
            <person name="Williams K.H."/>
            <person name="Banfield J.F."/>
        </authorList>
    </citation>
    <scope>NUCLEOTIDE SEQUENCE [LARGE SCALE GENOMIC DNA]</scope>
</reference>
<dbReference type="Pfam" id="PF04892">
    <property type="entry name" value="VanZ"/>
    <property type="match status" value="1"/>
</dbReference>
<accession>A0A0G1U773</accession>
<protein>
    <submittedName>
        <fullName evidence="3">VanZ family protein</fullName>
    </submittedName>
</protein>
<dbReference type="NCBIfam" id="NF037970">
    <property type="entry name" value="vanZ_1"/>
    <property type="match status" value="1"/>
</dbReference>
<dbReference type="InterPro" id="IPR006976">
    <property type="entry name" value="VanZ-like"/>
</dbReference>
<evidence type="ECO:0000256" key="1">
    <source>
        <dbReference type="SAM" id="Phobius"/>
    </source>
</evidence>